<keyword evidence="4" id="KW-1185">Reference proteome</keyword>
<organism evidence="3 4">
    <name type="scientific">Phtheirospermum japonicum</name>
    <dbReference type="NCBI Taxonomy" id="374723"/>
    <lineage>
        <taxon>Eukaryota</taxon>
        <taxon>Viridiplantae</taxon>
        <taxon>Streptophyta</taxon>
        <taxon>Embryophyta</taxon>
        <taxon>Tracheophyta</taxon>
        <taxon>Spermatophyta</taxon>
        <taxon>Magnoliopsida</taxon>
        <taxon>eudicotyledons</taxon>
        <taxon>Gunneridae</taxon>
        <taxon>Pentapetalae</taxon>
        <taxon>asterids</taxon>
        <taxon>lamiids</taxon>
        <taxon>Lamiales</taxon>
        <taxon>Orobanchaceae</taxon>
        <taxon>Orobanchaceae incertae sedis</taxon>
        <taxon>Phtheirospermum</taxon>
    </lineage>
</organism>
<dbReference type="GO" id="GO:0006310">
    <property type="term" value="P:DNA recombination"/>
    <property type="evidence" value="ECO:0007669"/>
    <property type="project" value="InterPro"/>
</dbReference>
<dbReference type="Pfam" id="PF04675">
    <property type="entry name" value="DNA_ligase_A_N"/>
    <property type="match status" value="1"/>
</dbReference>
<dbReference type="GO" id="GO:0003677">
    <property type="term" value="F:DNA binding"/>
    <property type="evidence" value="ECO:0007669"/>
    <property type="project" value="InterPro"/>
</dbReference>
<dbReference type="GO" id="GO:0003910">
    <property type="term" value="F:DNA ligase (ATP) activity"/>
    <property type="evidence" value="ECO:0007669"/>
    <property type="project" value="InterPro"/>
</dbReference>
<comment type="caution">
    <text evidence="3">The sequence shown here is derived from an EMBL/GenBank/DDBJ whole genome shotgun (WGS) entry which is preliminary data.</text>
</comment>
<evidence type="ECO:0000313" key="3">
    <source>
        <dbReference type="EMBL" id="GFP89362.1"/>
    </source>
</evidence>
<dbReference type="InterPro" id="IPR036599">
    <property type="entry name" value="DNA_ligase_N_sf"/>
</dbReference>
<keyword evidence="1 3" id="KW-0436">Ligase</keyword>
<gene>
    <name evidence="3" type="ORF">PHJA_001079900</name>
</gene>
<dbReference type="GO" id="GO:0006281">
    <property type="term" value="P:DNA repair"/>
    <property type="evidence" value="ECO:0007669"/>
    <property type="project" value="InterPro"/>
</dbReference>
<dbReference type="Gene3D" id="1.10.3260.10">
    <property type="entry name" value="DNA ligase, ATP-dependent, N-terminal domain"/>
    <property type="match status" value="1"/>
</dbReference>
<protein>
    <submittedName>
        <fullName evidence="3">DNA ligase 1</fullName>
    </submittedName>
</protein>
<reference evidence="3" key="1">
    <citation type="submission" date="2020-07" db="EMBL/GenBank/DDBJ databases">
        <title>Ethylene signaling mediates host invasion by parasitic plants.</title>
        <authorList>
            <person name="Yoshida S."/>
        </authorList>
    </citation>
    <scope>NUCLEOTIDE SEQUENCE</scope>
    <source>
        <strain evidence="3">Okayama</strain>
    </source>
</reference>
<dbReference type="SUPFAM" id="SSF117018">
    <property type="entry name" value="ATP-dependent DNA ligase DNA-binding domain"/>
    <property type="match status" value="1"/>
</dbReference>
<evidence type="ECO:0000259" key="2">
    <source>
        <dbReference type="Pfam" id="PF04675"/>
    </source>
</evidence>
<accession>A0A830BTM1</accession>
<dbReference type="InterPro" id="IPR012308">
    <property type="entry name" value="DNA_ligase_ATP-dep_N"/>
</dbReference>
<name>A0A830BTM1_9LAMI</name>
<evidence type="ECO:0000313" key="4">
    <source>
        <dbReference type="Proteomes" id="UP000653305"/>
    </source>
</evidence>
<proteinExistence type="predicted"/>
<dbReference type="AlphaFoldDB" id="A0A830BTM1"/>
<dbReference type="EMBL" id="BMAC01000188">
    <property type="protein sequence ID" value="GFP89362.1"/>
    <property type="molecule type" value="Genomic_DNA"/>
</dbReference>
<sequence length="135" mass="15428">MLRTVMETAPDDLFPAVYLLACRIPPAHEGLELGIVDAVIRKAIVLTFGVTKEHIMELLKDHKDLDVATSEISKAIDHCLPRCWVVLSDSETIRHLKQVHAKRSTIQTVQGDIEEIYGKYAPFQFLAYWSEMWCF</sequence>
<evidence type="ECO:0000256" key="1">
    <source>
        <dbReference type="ARBA" id="ARBA00022598"/>
    </source>
</evidence>
<dbReference type="Proteomes" id="UP000653305">
    <property type="component" value="Unassembled WGS sequence"/>
</dbReference>
<feature type="domain" description="DNA ligase ATP-dependent N-terminal" evidence="2">
    <location>
        <begin position="2"/>
        <end position="74"/>
    </location>
</feature>
<dbReference type="OrthoDB" id="4951845at2759"/>